<dbReference type="Gene3D" id="3.30.1950.10">
    <property type="entry name" value="wza like domain"/>
    <property type="match status" value="1"/>
</dbReference>
<evidence type="ECO:0000259" key="4">
    <source>
        <dbReference type="Pfam" id="PF10531"/>
    </source>
</evidence>
<keyword evidence="6" id="KW-1185">Reference proteome</keyword>
<evidence type="ECO:0000313" key="5">
    <source>
        <dbReference type="EMBL" id="MCB8879562.1"/>
    </source>
</evidence>
<dbReference type="Pfam" id="PF10531">
    <property type="entry name" value="SLBB"/>
    <property type="match status" value="1"/>
</dbReference>
<comment type="caution">
    <text evidence="5">The sequence shown here is derived from an EMBL/GenBank/DDBJ whole genome shotgun (WGS) entry which is preliminary data.</text>
</comment>
<feature type="signal peptide" evidence="2">
    <location>
        <begin position="1"/>
        <end position="23"/>
    </location>
</feature>
<evidence type="ECO:0000313" key="6">
    <source>
        <dbReference type="Proteomes" id="UP000721844"/>
    </source>
</evidence>
<dbReference type="PANTHER" id="PTHR33619">
    <property type="entry name" value="POLYSACCHARIDE EXPORT PROTEIN GFCE-RELATED"/>
    <property type="match status" value="1"/>
</dbReference>
<feature type="domain" description="Soluble ligand binding" evidence="4">
    <location>
        <begin position="116"/>
        <end position="151"/>
    </location>
</feature>
<feature type="domain" description="Polysaccharide export protein N-terminal" evidence="3">
    <location>
        <begin position="36"/>
        <end position="110"/>
    </location>
</feature>
<dbReference type="Gene3D" id="3.10.560.10">
    <property type="entry name" value="Outer membrane lipoprotein wza domain like"/>
    <property type="match status" value="1"/>
</dbReference>
<name>A0A963YYK0_9PROT</name>
<evidence type="ECO:0000256" key="2">
    <source>
        <dbReference type="SAM" id="SignalP"/>
    </source>
</evidence>
<dbReference type="RefSeq" id="WP_227306195.1">
    <property type="nucleotide sequence ID" value="NZ_JAESVA010000002.1"/>
</dbReference>
<organism evidence="5 6">
    <name type="scientific">Acidisoma cellulosilyticum</name>
    <dbReference type="NCBI Taxonomy" id="2802395"/>
    <lineage>
        <taxon>Bacteria</taxon>
        <taxon>Pseudomonadati</taxon>
        <taxon>Pseudomonadota</taxon>
        <taxon>Alphaproteobacteria</taxon>
        <taxon>Acetobacterales</taxon>
        <taxon>Acidocellaceae</taxon>
        <taxon>Acidisoma</taxon>
    </lineage>
</organism>
<sequence length="189" mass="20117">MARNGQTILALLALCLTSACVPAGSALPPLPPLTETGRYHLGPGDRVRVIVYGDKELSDIFAIGDDGLISLPLAGDVSASGLTADQLARSIAAQLAKKGMMQDPSVAVEVAIYRPIFILGEVARPGQYPYEPDMTVIAAVSLAGGYTYRAVKRYEAVVRTKGKTTQQGLTRPEDRLAPGDVITIFDRVY</sequence>
<dbReference type="InterPro" id="IPR019554">
    <property type="entry name" value="Soluble_ligand-bd"/>
</dbReference>
<evidence type="ECO:0000259" key="3">
    <source>
        <dbReference type="Pfam" id="PF02563"/>
    </source>
</evidence>
<protein>
    <submittedName>
        <fullName evidence="5">Polysaccharide export protein</fullName>
    </submittedName>
</protein>
<accession>A0A963YYK0</accession>
<reference evidence="5 6" key="1">
    <citation type="journal article" date="2021" name="Microorganisms">
        <title>Acidisoma silvae sp. nov. and Acidisomacellulosilytica sp. nov., Two Acidophilic Bacteria Isolated from Decaying Wood, Hydrolyzing Cellulose and Producing Poly-3-hydroxybutyrate.</title>
        <authorList>
            <person name="Mieszkin S."/>
            <person name="Pouder E."/>
            <person name="Uroz S."/>
            <person name="Simon-Colin C."/>
            <person name="Alain K."/>
        </authorList>
    </citation>
    <scope>NUCLEOTIDE SEQUENCE [LARGE SCALE GENOMIC DNA]</scope>
    <source>
        <strain evidence="5 6">HW T5.17</strain>
    </source>
</reference>
<dbReference type="PROSITE" id="PS51257">
    <property type="entry name" value="PROKAR_LIPOPROTEIN"/>
    <property type="match status" value="1"/>
</dbReference>
<proteinExistence type="predicted"/>
<dbReference type="Proteomes" id="UP000721844">
    <property type="component" value="Unassembled WGS sequence"/>
</dbReference>
<dbReference type="InterPro" id="IPR049712">
    <property type="entry name" value="Poly_export"/>
</dbReference>
<dbReference type="AlphaFoldDB" id="A0A963YYK0"/>
<dbReference type="InterPro" id="IPR003715">
    <property type="entry name" value="Poly_export_N"/>
</dbReference>
<feature type="chain" id="PRO_5036901395" evidence="2">
    <location>
        <begin position="24"/>
        <end position="189"/>
    </location>
</feature>
<keyword evidence="1 2" id="KW-0732">Signal</keyword>
<dbReference type="EMBL" id="JAESVA010000002">
    <property type="protein sequence ID" value="MCB8879562.1"/>
    <property type="molecule type" value="Genomic_DNA"/>
</dbReference>
<evidence type="ECO:0000256" key="1">
    <source>
        <dbReference type="ARBA" id="ARBA00022729"/>
    </source>
</evidence>
<dbReference type="PANTHER" id="PTHR33619:SF3">
    <property type="entry name" value="POLYSACCHARIDE EXPORT PROTEIN GFCE-RELATED"/>
    <property type="match status" value="1"/>
</dbReference>
<gene>
    <name evidence="5" type="ORF">ACELLULO517_04900</name>
</gene>
<dbReference type="GO" id="GO:0015159">
    <property type="term" value="F:polysaccharide transmembrane transporter activity"/>
    <property type="evidence" value="ECO:0007669"/>
    <property type="project" value="InterPro"/>
</dbReference>
<dbReference type="Pfam" id="PF02563">
    <property type="entry name" value="Poly_export"/>
    <property type="match status" value="1"/>
</dbReference>